<protein>
    <submittedName>
        <fullName evidence="1">Uncharacterized protein</fullName>
    </submittedName>
</protein>
<dbReference type="AlphaFoldDB" id="A0A0A9CJ97"/>
<sequence>MPCKDESRAGEEMVMSESQLSLNRPICSIVVLLYIEQQTLENEVMCFLKLGFWASRPKETQL</sequence>
<name>A0A0A9CJ97_ARUDO</name>
<organism evidence="1">
    <name type="scientific">Arundo donax</name>
    <name type="common">Giant reed</name>
    <name type="synonym">Donax arundinaceus</name>
    <dbReference type="NCBI Taxonomy" id="35708"/>
    <lineage>
        <taxon>Eukaryota</taxon>
        <taxon>Viridiplantae</taxon>
        <taxon>Streptophyta</taxon>
        <taxon>Embryophyta</taxon>
        <taxon>Tracheophyta</taxon>
        <taxon>Spermatophyta</taxon>
        <taxon>Magnoliopsida</taxon>
        <taxon>Liliopsida</taxon>
        <taxon>Poales</taxon>
        <taxon>Poaceae</taxon>
        <taxon>PACMAD clade</taxon>
        <taxon>Arundinoideae</taxon>
        <taxon>Arundineae</taxon>
        <taxon>Arundo</taxon>
    </lineage>
</organism>
<reference evidence="1" key="2">
    <citation type="journal article" date="2015" name="Data Brief">
        <title>Shoot transcriptome of the giant reed, Arundo donax.</title>
        <authorList>
            <person name="Barrero R.A."/>
            <person name="Guerrero F.D."/>
            <person name="Moolhuijzen P."/>
            <person name="Goolsby J.A."/>
            <person name="Tidwell J."/>
            <person name="Bellgard S.E."/>
            <person name="Bellgard M.I."/>
        </authorList>
    </citation>
    <scope>NUCLEOTIDE SEQUENCE</scope>
    <source>
        <tissue evidence="1">Shoot tissue taken approximately 20 cm above the soil surface</tissue>
    </source>
</reference>
<reference evidence="1" key="1">
    <citation type="submission" date="2014-09" db="EMBL/GenBank/DDBJ databases">
        <authorList>
            <person name="Magalhaes I.L.F."/>
            <person name="Oliveira U."/>
            <person name="Santos F.R."/>
            <person name="Vidigal T.H.D.A."/>
            <person name="Brescovit A.D."/>
            <person name="Santos A.J."/>
        </authorList>
    </citation>
    <scope>NUCLEOTIDE SEQUENCE</scope>
    <source>
        <tissue evidence="1">Shoot tissue taken approximately 20 cm above the soil surface</tissue>
    </source>
</reference>
<accession>A0A0A9CJ97</accession>
<evidence type="ECO:0000313" key="1">
    <source>
        <dbReference type="EMBL" id="JAD73475.1"/>
    </source>
</evidence>
<proteinExistence type="predicted"/>
<dbReference type="EMBL" id="GBRH01224420">
    <property type="protein sequence ID" value="JAD73475.1"/>
    <property type="molecule type" value="Transcribed_RNA"/>
</dbReference>